<dbReference type="SUPFAM" id="SSF55874">
    <property type="entry name" value="ATPase domain of HSP90 chaperone/DNA topoisomerase II/histidine kinase"/>
    <property type="match status" value="1"/>
</dbReference>
<dbReference type="GO" id="GO:0016020">
    <property type="term" value="C:membrane"/>
    <property type="evidence" value="ECO:0007669"/>
    <property type="project" value="InterPro"/>
</dbReference>
<dbReference type="Pfam" id="PF02518">
    <property type="entry name" value="HATPase_c"/>
    <property type="match status" value="1"/>
</dbReference>
<dbReference type="Gene3D" id="2.60.40.10">
    <property type="entry name" value="Immunoglobulins"/>
    <property type="match status" value="1"/>
</dbReference>
<keyword evidence="1" id="KW-0808">Transferase</keyword>
<dbReference type="InterPro" id="IPR015943">
    <property type="entry name" value="WD40/YVTN_repeat-like_dom_sf"/>
</dbReference>
<evidence type="ECO:0000256" key="3">
    <source>
        <dbReference type="ARBA" id="ARBA00023012"/>
    </source>
</evidence>
<evidence type="ECO:0000256" key="2">
    <source>
        <dbReference type="ARBA" id="ARBA00022777"/>
    </source>
</evidence>
<dbReference type="SUPFAM" id="SSF63829">
    <property type="entry name" value="Calcium-dependent phosphotriesterase"/>
    <property type="match status" value="2"/>
</dbReference>
<gene>
    <name evidence="5" type="ORF">CS062_17640</name>
</gene>
<dbReference type="Pfam" id="PF07495">
    <property type="entry name" value="Y_Y_Y"/>
    <property type="match status" value="1"/>
</dbReference>
<reference evidence="5 6" key="1">
    <citation type="submission" date="2017-11" db="EMBL/GenBank/DDBJ databases">
        <title>Draft genome sequence of Mitsuaria sp. HWN-4.</title>
        <authorList>
            <person name="Gundlapally S.R."/>
        </authorList>
    </citation>
    <scope>NUCLEOTIDE SEQUENCE [LARGE SCALE GENOMIC DNA]</scope>
    <source>
        <strain evidence="5 6">HWN-4</strain>
    </source>
</reference>
<protein>
    <recommendedName>
        <fullName evidence="4">Histidine kinase domain-containing protein</fullName>
    </recommendedName>
</protein>
<organism evidence="5 6">
    <name type="scientific">Roseateles chitinivorans</name>
    <dbReference type="NCBI Taxonomy" id="2917965"/>
    <lineage>
        <taxon>Bacteria</taxon>
        <taxon>Pseudomonadati</taxon>
        <taxon>Pseudomonadota</taxon>
        <taxon>Betaproteobacteria</taxon>
        <taxon>Burkholderiales</taxon>
        <taxon>Sphaerotilaceae</taxon>
        <taxon>Roseateles</taxon>
    </lineage>
</organism>
<evidence type="ECO:0000256" key="1">
    <source>
        <dbReference type="ARBA" id="ARBA00022679"/>
    </source>
</evidence>
<proteinExistence type="predicted"/>
<comment type="caution">
    <text evidence="5">The sequence shown here is derived from an EMBL/GenBank/DDBJ whole genome shotgun (WGS) entry which is preliminary data.</text>
</comment>
<dbReference type="SMART" id="SM00387">
    <property type="entry name" value="HATPase_c"/>
    <property type="match status" value="1"/>
</dbReference>
<dbReference type="EMBL" id="PEOG01000051">
    <property type="protein sequence ID" value="PIM51851.1"/>
    <property type="molecule type" value="Genomic_DNA"/>
</dbReference>
<name>A0A2G9C5Y1_9BURK</name>
<dbReference type="PROSITE" id="PS50109">
    <property type="entry name" value="HIS_KIN"/>
    <property type="match status" value="1"/>
</dbReference>
<keyword evidence="2" id="KW-0418">Kinase</keyword>
<dbReference type="AlphaFoldDB" id="A0A2G9C5Y1"/>
<dbReference type="Gene3D" id="3.30.565.10">
    <property type="entry name" value="Histidine kinase-like ATPase, C-terminal domain"/>
    <property type="match status" value="1"/>
</dbReference>
<dbReference type="CDD" id="cd16917">
    <property type="entry name" value="HATPase_UhpB-NarQ-NarX-like"/>
    <property type="match status" value="1"/>
</dbReference>
<dbReference type="InterPro" id="IPR050482">
    <property type="entry name" value="Sensor_HK_TwoCompSys"/>
</dbReference>
<dbReference type="Proteomes" id="UP000231501">
    <property type="component" value="Unassembled WGS sequence"/>
</dbReference>
<dbReference type="Gene3D" id="2.130.10.10">
    <property type="entry name" value="YVTN repeat-like/Quinoprotein amine dehydrogenase"/>
    <property type="match status" value="3"/>
</dbReference>
<dbReference type="Pfam" id="PF07730">
    <property type="entry name" value="HisKA_3"/>
    <property type="match status" value="1"/>
</dbReference>
<dbReference type="PANTHER" id="PTHR24421:SF62">
    <property type="entry name" value="SENSORY TRANSDUCTION HISTIDINE KINASE"/>
    <property type="match status" value="1"/>
</dbReference>
<dbReference type="InterPro" id="IPR013783">
    <property type="entry name" value="Ig-like_fold"/>
</dbReference>
<dbReference type="GO" id="GO:0000155">
    <property type="term" value="F:phosphorelay sensor kinase activity"/>
    <property type="evidence" value="ECO:0007669"/>
    <property type="project" value="InterPro"/>
</dbReference>
<feature type="domain" description="Histidine kinase" evidence="4">
    <location>
        <begin position="919"/>
        <end position="1013"/>
    </location>
</feature>
<dbReference type="InterPro" id="IPR005467">
    <property type="entry name" value="His_kinase_dom"/>
</dbReference>
<dbReference type="InterPro" id="IPR003594">
    <property type="entry name" value="HATPase_dom"/>
</dbReference>
<dbReference type="InterPro" id="IPR011712">
    <property type="entry name" value="Sig_transdc_His_kin_sub3_dim/P"/>
</dbReference>
<keyword evidence="6" id="KW-1185">Reference proteome</keyword>
<evidence type="ECO:0000313" key="5">
    <source>
        <dbReference type="EMBL" id="PIM51851.1"/>
    </source>
</evidence>
<sequence>MTLPRPMPVPTRRAVRPARAVPASIAWLLSALLAAWLLAGVRPAWALDRTLHLQQFHHHAWTAADGVPMETWAMAQTADGLLWMGGPNGLTAFDGVRFERFRPNPPELFPSAAVGRLVAMSNGDLWAAFFPRGLVRIRGGQVWRVPEQEAVAGARIRFIAEGADGTVWAGSPTGLFRFDGTTWTHIGPEHGVPTRAIDGVVADGRGTVWVCDDERLLALPQGEARFRPVGDCTGALSIQVIRGEAWFVHPKEMRKAPAVSQAPLARDPLLATRRGSSTVADREGNLWTVYCPAGLCRRRLPWPLEGDRVPLSGEPERMAAPQGLSGDFGMMILEDAEGSLWVATKSGLDRFRRSPLVPAPMPRATSNYALSAEADGAVMVSAYSPVASSLWRMSGPAGDGRRQAGPDGQITAMGRDGAGRLWMGGPGGLWRREGERWTEVPRPPALGERWINGIVPNGDGVLVAFQRAGVQRWQGGRWTPLTLPGVSGPLEAAVAASADGTLWLGLQDNQVWRWREGEARRFGPHEGVDVGDVRHVYAGRTRLLIAGDLGVSLLRGDRFVPLIAEGQETLAGVSGIVETGNGDLWFNARKGAVHVRREALERFLADPRQPVQLEVLDALDGYPGSATSFWPQPSVVEAKDGRLWFAGTTGVAWLDPLQPRRNTVAPVVRITGLRAGGAEVPVGAPIVLPRRTDMMELRFSAASLAVPERVRFRYRLEGVDAHWRESGGRRETVYTSLSPGRYRFRVLAINNDGLAAREEAVQEIEIPAAFHQTLWFRALCVAAVAALAWALHRLRLRQAARRAREQMRTRMAERERIARELHDTLLQGVQGLILRVEAHSAQLPTAHPVRAAIDADLVMADEVLDESRRRVMALRGAGAAGGSLTRELEDIAAQLARDYDGEFHLVTTGRERPLRPEVRDELRLILGEALLNAFRHAHADRITMSWRFGGWWLRVTLRDDGAGMPPALAAQGRPGHLGLASMRERAKGLGARLRITSAPGRGTVVALALRASKAYAIEAMPMPMPASPADEAEQAGSGPG</sequence>
<dbReference type="InterPro" id="IPR036890">
    <property type="entry name" value="HATPase_C_sf"/>
</dbReference>
<dbReference type="InterPro" id="IPR011123">
    <property type="entry name" value="Y_Y_Y"/>
</dbReference>
<dbReference type="PANTHER" id="PTHR24421">
    <property type="entry name" value="NITRATE/NITRITE SENSOR PROTEIN NARX-RELATED"/>
    <property type="match status" value="1"/>
</dbReference>
<dbReference type="Gene3D" id="1.20.5.1930">
    <property type="match status" value="1"/>
</dbReference>
<evidence type="ECO:0000313" key="6">
    <source>
        <dbReference type="Proteomes" id="UP000231501"/>
    </source>
</evidence>
<keyword evidence="3" id="KW-0902">Two-component regulatory system</keyword>
<dbReference type="GO" id="GO:0046983">
    <property type="term" value="F:protein dimerization activity"/>
    <property type="evidence" value="ECO:0007669"/>
    <property type="project" value="InterPro"/>
</dbReference>
<evidence type="ECO:0000259" key="4">
    <source>
        <dbReference type="PROSITE" id="PS50109"/>
    </source>
</evidence>
<accession>A0A2G9C5Y1</accession>